<dbReference type="OrthoDB" id="52822at2759"/>
<dbReference type="EMBL" id="CAICTM010000122">
    <property type="protein sequence ID" value="CAB9501976.1"/>
    <property type="molecule type" value="Genomic_DNA"/>
</dbReference>
<reference evidence="1" key="1">
    <citation type="submission" date="2020-06" db="EMBL/GenBank/DDBJ databases">
        <authorList>
            <consortium name="Plant Systems Biology data submission"/>
        </authorList>
    </citation>
    <scope>NUCLEOTIDE SEQUENCE</scope>
    <source>
        <strain evidence="1">D6</strain>
    </source>
</reference>
<accession>A0A9N8DJW4</accession>
<keyword evidence="2" id="KW-1185">Reference proteome</keyword>
<comment type="caution">
    <text evidence="1">The sequence shown here is derived from an EMBL/GenBank/DDBJ whole genome shotgun (WGS) entry which is preliminary data.</text>
</comment>
<dbReference type="AlphaFoldDB" id="A0A9N8DJW4"/>
<proteinExistence type="predicted"/>
<gene>
    <name evidence="1" type="ORF">SEMRO_123_G059700.1</name>
</gene>
<evidence type="ECO:0000313" key="1">
    <source>
        <dbReference type="EMBL" id="CAB9501976.1"/>
    </source>
</evidence>
<organism evidence="1 2">
    <name type="scientific">Seminavis robusta</name>
    <dbReference type="NCBI Taxonomy" id="568900"/>
    <lineage>
        <taxon>Eukaryota</taxon>
        <taxon>Sar</taxon>
        <taxon>Stramenopiles</taxon>
        <taxon>Ochrophyta</taxon>
        <taxon>Bacillariophyta</taxon>
        <taxon>Bacillariophyceae</taxon>
        <taxon>Bacillariophycidae</taxon>
        <taxon>Naviculales</taxon>
        <taxon>Naviculaceae</taxon>
        <taxon>Seminavis</taxon>
    </lineage>
</organism>
<sequence length="183" mass="19844">MAPSVSSYPTIGGSSLNEVIACIAVIDESAPGPGIVTRATMEGNWTEFRTRFPNRPFCLLQPKRFQSHNLLIPAAFDGIHVRVDRDHGDPALAVDWFQICDLEGMRQQGIGAVSLFLDETDSLSNDVVESMKLFLKRVSGAGMKMRDPIINTHEDWISPFLTDFGLIPSSAPSDAPSAAPTAA</sequence>
<name>A0A9N8DJW4_9STRA</name>
<evidence type="ECO:0000313" key="2">
    <source>
        <dbReference type="Proteomes" id="UP001153069"/>
    </source>
</evidence>
<dbReference type="Proteomes" id="UP001153069">
    <property type="component" value="Unassembled WGS sequence"/>
</dbReference>
<protein>
    <submittedName>
        <fullName evidence="1">Chromosome</fullName>
    </submittedName>
</protein>